<keyword evidence="2" id="KW-1185">Reference proteome</keyword>
<dbReference type="EMBL" id="AOJE01000070">
    <property type="protein sequence ID" value="ELZ36329.1"/>
    <property type="molecule type" value="Genomic_DNA"/>
</dbReference>
<organism evidence="1 2">
    <name type="scientific">Halorubrum saccharovorum DSM 1137</name>
    <dbReference type="NCBI Taxonomy" id="1227484"/>
    <lineage>
        <taxon>Archaea</taxon>
        <taxon>Methanobacteriati</taxon>
        <taxon>Methanobacteriota</taxon>
        <taxon>Stenosarchaea group</taxon>
        <taxon>Halobacteria</taxon>
        <taxon>Halobacteriales</taxon>
        <taxon>Haloferacaceae</taxon>
        <taxon>Halorubrum</taxon>
    </lineage>
</organism>
<gene>
    <name evidence="1" type="ORF">C471_16037</name>
</gene>
<protein>
    <submittedName>
        <fullName evidence="1">Uncharacterized protein</fullName>
    </submittedName>
</protein>
<reference evidence="1 2" key="1">
    <citation type="journal article" date="2014" name="PLoS Genet.">
        <title>Phylogenetically driven sequencing of extremely halophilic archaea reveals strategies for static and dynamic osmo-response.</title>
        <authorList>
            <person name="Becker E.A."/>
            <person name="Seitzer P.M."/>
            <person name="Tritt A."/>
            <person name="Larsen D."/>
            <person name="Krusor M."/>
            <person name="Yao A.I."/>
            <person name="Wu D."/>
            <person name="Madern D."/>
            <person name="Eisen J.A."/>
            <person name="Darling A.E."/>
            <person name="Facciotti M.T."/>
        </authorList>
    </citation>
    <scope>NUCLEOTIDE SEQUENCE [LARGE SCALE GENOMIC DNA]</scope>
    <source>
        <strain evidence="1 2">DSM 1137</strain>
    </source>
</reference>
<name>M0DQ98_9EURY</name>
<proteinExistence type="predicted"/>
<sequence>MAHVGGDSRVSHDVPDRLGDIWSACRDGHSTAVSFQQPAKYIRSVRTVSSRTARLSYVQWADLVLIFTLLPS</sequence>
<accession>M0DQ98</accession>
<dbReference type="AlphaFoldDB" id="M0DQ98"/>
<comment type="caution">
    <text evidence="1">The sequence shown here is derived from an EMBL/GenBank/DDBJ whole genome shotgun (WGS) entry which is preliminary data.</text>
</comment>
<evidence type="ECO:0000313" key="1">
    <source>
        <dbReference type="EMBL" id="ELZ36329.1"/>
    </source>
</evidence>
<dbReference type="Proteomes" id="UP000011514">
    <property type="component" value="Unassembled WGS sequence"/>
</dbReference>
<evidence type="ECO:0000313" key="2">
    <source>
        <dbReference type="Proteomes" id="UP000011514"/>
    </source>
</evidence>